<gene>
    <name evidence="1" type="ORF">PR048_004441</name>
</gene>
<reference evidence="1 2" key="1">
    <citation type="submission" date="2023-02" db="EMBL/GenBank/DDBJ databases">
        <title>LHISI_Scaffold_Assembly.</title>
        <authorList>
            <person name="Stuart O.P."/>
            <person name="Cleave R."/>
            <person name="Magrath M.J.L."/>
            <person name="Mikheyev A.S."/>
        </authorList>
    </citation>
    <scope>NUCLEOTIDE SEQUENCE [LARGE SCALE GENOMIC DNA]</scope>
    <source>
        <strain evidence="1">Daus_M_001</strain>
        <tissue evidence="1">Leg muscle</tissue>
    </source>
</reference>
<organism evidence="1 2">
    <name type="scientific">Dryococelus australis</name>
    <dbReference type="NCBI Taxonomy" id="614101"/>
    <lineage>
        <taxon>Eukaryota</taxon>
        <taxon>Metazoa</taxon>
        <taxon>Ecdysozoa</taxon>
        <taxon>Arthropoda</taxon>
        <taxon>Hexapoda</taxon>
        <taxon>Insecta</taxon>
        <taxon>Pterygota</taxon>
        <taxon>Neoptera</taxon>
        <taxon>Polyneoptera</taxon>
        <taxon>Phasmatodea</taxon>
        <taxon>Verophasmatodea</taxon>
        <taxon>Anareolatae</taxon>
        <taxon>Phasmatidae</taxon>
        <taxon>Eurycanthinae</taxon>
        <taxon>Dryococelus</taxon>
    </lineage>
</organism>
<feature type="non-terminal residue" evidence="1">
    <location>
        <position position="78"/>
    </location>
</feature>
<name>A0ABQ9I5H2_9NEOP</name>
<evidence type="ECO:0000313" key="1">
    <source>
        <dbReference type="EMBL" id="KAJ8891886.1"/>
    </source>
</evidence>
<comment type="caution">
    <text evidence="1">The sequence shown here is derived from an EMBL/GenBank/DDBJ whole genome shotgun (WGS) entry which is preliminary data.</text>
</comment>
<dbReference type="EMBL" id="JARBHB010000002">
    <property type="protein sequence ID" value="KAJ8891886.1"/>
    <property type="molecule type" value="Genomic_DNA"/>
</dbReference>
<keyword evidence="2" id="KW-1185">Reference proteome</keyword>
<evidence type="ECO:0000313" key="2">
    <source>
        <dbReference type="Proteomes" id="UP001159363"/>
    </source>
</evidence>
<dbReference type="Proteomes" id="UP001159363">
    <property type="component" value="Chromosome 2"/>
</dbReference>
<accession>A0ABQ9I5H2</accession>
<protein>
    <submittedName>
        <fullName evidence="1">Uncharacterized protein</fullName>
    </submittedName>
</protein>
<proteinExistence type="predicted"/>
<sequence>MRKDAPDIIFYKTSYEEEEMKAILVPQSRSRERHEPPKITATKKKDLLQLCSNLHIPKSYHFFYAQLQTTNCETANAE</sequence>